<dbReference type="InterPro" id="IPR012677">
    <property type="entry name" value="Nucleotide-bd_a/b_plait_sf"/>
</dbReference>
<dbReference type="Proteomes" id="UP000799444">
    <property type="component" value="Unassembled WGS sequence"/>
</dbReference>
<dbReference type="GO" id="GO:0003729">
    <property type="term" value="F:mRNA binding"/>
    <property type="evidence" value="ECO:0007669"/>
    <property type="project" value="TreeGrafter"/>
</dbReference>
<name>A0A9P4QK00_9PLEO</name>
<evidence type="ECO:0000256" key="5">
    <source>
        <dbReference type="PROSITE-ProRule" id="PRU00176"/>
    </source>
</evidence>
<dbReference type="AlphaFoldDB" id="A0A9P4QK00"/>
<evidence type="ECO:0000256" key="2">
    <source>
        <dbReference type="ARBA" id="ARBA00022737"/>
    </source>
</evidence>
<feature type="compositionally biased region" description="Basic and acidic residues" evidence="6">
    <location>
        <begin position="678"/>
        <end position="692"/>
    </location>
</feature>
<evidence type="ECO:0000256" key="3">
    <source>
        <dbReference type="ARBA" id="ARBA00022884"/>
    </source>
</evidence>
<evidence type="ECO:0000313" key="9">
    <source>
        <dbReference type="Proteomes" id="UP000799444"/>
    </source>
</evidence>
<comment type="caution">
    <text evidence="8">The sequence shown here is derived from an EMBL/GenBank/DDBJ whole genome shotgun (WGS) entry which is preliminary data.</text>
</comment>
<dbReference type="PROSITE" id="PS50102">
    <property type="entry name" value="RRM"/>
    <property type="match status" value="4"/>
</dbReference>
<proteinExistence type="predicted"/>
<dbReference type="EMBL" id="ML996306">
    <property type="protein sequence ID" value="KAF2727884.1"/>
    <property type="molecule type" value="Genomic_DNA"/>
</dbReference>
<dbReference type="Gene3D" id="3.30.70.330">
    <property type="match status" value="4"/>
</dbReference>
<sequence length="775" mass="86051">MPPHRKRQRLSTNGAAAVTALAEAESTPGALDALPNDETVRKQNLNQRRTLFVRSLAPKTTTEDLTECFSENYPIKHAVAVLDPTTKQCKGFGFVTFADAEDAQRAKDELNGAKIQGKKIVIEVAEPRHRDLESDVPGHKRSVPSAAATEAKAKREQERKEQQPPKLIIRNLPWSIKTPEDLTKLFLSYGKIKVATLPKKPSGELKGFGFVTVRGKKNAERALQGVNGKEVDGRTLAVDWAVDKETWQKTQDVEVGEEAPPKKDDVDTEDASGASSDAESSELSEDEDDVESDSDMEDSNTDYEDISDDETGGIKLEEEDDAEEEPKPKSKSDPNTLFVRNIPFSIDDDALYQHFTQFGRLRYARIVLDHETERPKGTGFVSFIKEEDAITCLKGVPRIKLQKSTADKKDGTTITITRSILEDEDADPTRRYTMDGRVLQISLAVDKNEATRLTAEGHASRFARDKDKRRLYLLSEGTISTTSPLYKSLSPSELALRDASAKQRQKLIQTNPSLHLSLTRLSVRNIPRSITSKSLKELARAAIVGFASDVKANKRQKLSKEELARNDDADFIAEKMRKRKGKGIVKQAKIVFESDKGSKVDEASGAGRSRGYGFIEYYTHRNALMALRWLNGHAVDYKVKGEPPKGSKQAQKEALEDRKKRLIVEFAIENANVVARREDRGTKVREPHDKKGAAVQRGPAAQGNRDSGRGDGRSHGKGKKRKRDGDEADVVAAGKKGRADADTSPRDKDKGKGAKREIIIRRKREARRARKAAKG</sequence>
<dbReference type="CDD" id="cd12677">
    <property type="entry name" value="RRM4_Nop4p"/>
    <property type="match status" value="1"/>
</dbReference>
<dbReference type="PANTHER" id="PTHR48039:SF5">
    <property type="entry name" value="RNA-BINDING PROTEIN 28"/>
    <property type="match status" value="1"/>
</dbReference>
<evidence type="ECO:0000256" key="4">
    <source>
        <dbReference type="ARBA" id="ARBA00023242"/>
    </source>
</evidence>
<dbReference type="InterPro" id="IPR051945">
    <property type="entry name" value="RRM_MRD1_RNA_proc_ribogen"/>
</dbReference>
<feature type="domain" description="RRM" evidence="7">
    <location>
        <begin position="49"/>
        <end position="127"/>
    </location>
</feature>
<feature type="domain" description="RRM" evidence="7">
    <location>
        <begin position="335"/>
        <end position="446"/>
    </location>
</feature>
<feature type="compositionally biased region" description="Basic and acidic residues" evidence="6">
    <location>
        <begin position="737"/>
        <end position="760"/>
    </location>
</feature>
<protein>
    <submittedName>
        <fullName evidence="8">RNA-binding domain-containing protein</fullName>
    </submittedName>
</protein>
<dbReference type="OrthoDB" id="267048at2759"/>
<evidence type="ECO:0000256" key="1">
    <source>
        <dbReference type="ARBA" id="ARBA00004123"/>
    </source>
</evidence>
<dbReference type="Pfam" id="PF00076">
    <property type="entry name" value="RRM_1"/>
    <property type="match status" value="3"/>
</dbReference>
<feature type="compositionally biased region" description="Acidic residues" evidence="6">
    <location>
        <begin position="279"/>
        <end position="324"/>
    </location>
</feature>
<comment type="subcellular location">
    <subcellularLocation>
        <location evidence="1">Nucleus</location>
    </subcellularLocation>
</comment>
<keyword evidence="4" id="KW-0539">Nucleus</keyword>
<keyword evidence="3 5" id="KW-0694">RNA-binding</keyword>
<dbReference type="SMART" id="SM00360">
    <property type="entry name" value="RRM"/>
    <property type="match status" value="4"/>
</dbReference>
<feature type="region of interest" description="Disordered" evidence="6">
    <location>
        <begin position="248"/>
        <end position="337"/>
    </location>
</feature>
<evidence type="ECO:0000313" key="8">
    <source>
        <dbReference type="EMBL" id="KAF2727884.1"/>
    </source>
</evidence>
<feature type="region of interest" description="Disordered" evidence="6">
    <location>
        <begin position="678"/>
        <end position="775"/>
    </location>
</feature>
<feature type="compositionally biased region" description="Basic and acidic residues" evidence="6">
    <location>
        <begin position="151"/>
        <end position="163"/>
    </location>
</feature>
<dbReference type="InterPro" id="IPR034809">
    <property type="entry name" value="Nop4_RRM4"/>
</dbReference>
<feature type="region of interest" description="Disordered" evidence="6">
    <location>
        <begin position="130"/>
        <end position="163"/>
    </location>
</feature>
<organism evidence="8 9">
    <name type="scientific">Polyplosphaeria fusca</name>
    <dbReference type="NCBI Taxonomy" id="682080"/>
    <lineage>
        <taxon>Eukaryota</taxon>
        <taxon>Fungi</taxon>
        <taxon>Dikarya</taxon>
        <taxon>Ascomycota</taxon>
        <taxon>Pezizomycotina</taxon>
        <taxon>Dothideomycetes</taxon>
        <taxon>Pleosporomycetidae</taxon>
        <taxon>Pleosporales</taxon>
        <taxon>Tetraplosphaeriaceae</taxon>
        <taxon>Polyplosphaeria</taxon>
    </lineage>
</organism>
<dbReference type="PANTHER" id="PTHR48039">
    <property type="entry name" value="RNA-BINDING MOTIF PROTEIN 14B"/>
    <property type="match status" value="1"/>
</dbReference>
<feature type="domain" description="RRM" evidence="7">
    <location>
        <begin position="165"/>
        <end position="243"/>
    </location>
</feature>
<dbReference type="SUPFAM" id="SSF54928">
    <property type="entry name" value="RNA-binding domain, RBD"/>
    <property type="match status" value="3"/>
</dbReference>
<keyword evidence="2" id="KW-0677">Repeat</keyword>
<evidence type="ECO:0000256" key="6">
    <source>
        <dbReference type="SAM" id="MobiDB-lite"/>
    </source>
</evidence>
<dbReference type="InterPro" id="IPR034808">
    <property type="entry name" value="Nop4p_RRM3"/>
</dbReference>
<dbReference type="FunFam" id="3.30.70.330:FF:000406">
    <property type="entry name" value="Related to Nucleolar protein NOP4"/>
    <property type="match status" value="1"/>
</dbReference>
<reference evidence="8" key="1">
    <citation type="journal article" date="2020" name="Stud. Mycol.">
        <title>101 Dothideomycetes genomes: a test case for predicting lifestyles and emergence of pathogens.</title>
        <authorList>
            <person name="Haridas S."/>
            <person name="Albert R."/>
            <person name="Binder M."/>
            <person name="Bloem J."/>
            <person name="Labutti K."/>
            <person name="Salamov A."/>
            <person name="Andreopoulos B."/>
            <person name="Baker S."/>
            <person name="Barry K."/>
            <person name="Bills G."/>
            <person name="Bluhm B."/>
            <person name="Cannon C."/>
            <person name="Castanera R."/>
            <person name="Culley D."/>
            <person name="Daum C."/>
            <person name="Ezra D."/>
            <person name="Gonzalez J."/>
            <person name="Henrissat B."/>
            <person name="Kuo A."/>
            <person name="Liang C."/>
            <person name="Lipzen A."/>
            <person name="Lutzoni F."/>
            <person name="Magnuson J."/>
            <person name="Mondo S."/>
            <person name="Nolan M."/>
            <person name="Ohm R."/>
            <person name="Pangilinan J."/>
            <person name="Park H.-J."/>
            <person name="Ramirez L."/>
            <person name="Alfaro M."/>
            <person name="Sun H."/>
            <person name="Tritt A."/>
            <person name="Yoshinaga Y."/>
            <person name="Zwiers L.-H."/>
            <person name="Turgeon B."/>
            <person name="Goodwin S."/>
            <person name="Spatafora J."/>
            <person name="Crous P."/>
            <person name="Grigoriev I."/>
        </authorList>
    </citation>
    <scope>NUCLEOTIDE SEQUENCE</scope>
    <source>
        <strain evidence="8">CBS 125425</strain>
    </source>
</reference>
<dbReference type="GO" id="GO:0005730">
    <property type="term" value="C:nucleolus"/>
    <property type="evidence" value="ECO:0007669"/>
    <property type="project" value="TreeGrafter"/>
</dbReference>
<dbReference type="InterPro" id="IPR035979">
    <property type="entry name" value="RBD_domain_sf"/>
</dbReference>
<gene>
    <name evidence="8" type="ORF">EJ04DRAFT_516985</name>
</gene>
<keyword evidence="9" id="KW-1185">Reference proteome</keyword>
<feature type="compositionally biased region" description="Basic residues" evidence="6">
    <location>
        <begin position="761"/>
        <end position="775"/>
    </location>
</feature>
<dbReference type="CDD" id="cd12676">
    <property type="entry name" value="RRM3_Nop4p"/>
    <property type="match status" value="1"/>
</dbReference>
<evidence type="ECO:0000259" key="7">
    <source>
        <dbReference type="PROSITE" id="PS50102"/>
    </source>
</evidence>
<dbReference type="InterPro" id="IPR000504">
    <property type="entry name" value="RRM_dom"/>
</dbReference>
<feature type="domain" description="RRM" evidence="7">
    <location>
        <begin position="519"/>
        <end position="669"/>
    </location>
</feature>
<accession>A0A9P4QK00</accession>